<dbReference type="SUPFAM" id="SSF50729">
    <property type="entry name" value="PH domain-like"/>
    <property type="match status" value="2"/>
</dbReference>
<dbReference type="Gene3D" id="2.30.29.30">
    <property type="entry name" value="Pleckstrin-homology domain (PH domain)/Phosphotyrosine-binding domain (PTB)"/>
    <property type="match status" value="2"/>
</dbReference>
<dbReference type="PROSITE" id="PS50003">
    <property type="entry name" value="PH_DOMAIN"/>
    <property type="match status" value="1"/>
</dbReference>
<dbReference type="InterPro" id="IPR037751">
    <property type="entry name" value="Dok1/2/3_PTB"/>
</dbReference>
<dbReference type="Pfam" id="PF00169">
    <property type="entry name" value="PH"/>
    <property type="match status" value="1"/>
</dbReference>
<dbReference type="Proteomes" id="UP001557470">
    <property type="component" value="Unassembled WGS sequence"/>
</dbReference>
<dbReference type="SMART" id="SM00310">
    <property type="entry name" value="PTBI"/>
    <property type="match status" value="1"/>
</dbReference>
<dbReference type="InterPro" id="IPR011993">
    <property type="entry name" value="PH-like_dom_sf"/>
</dbReference>
<dbReference type="CDD" id="cd14676">
    <property type="entry name" value="PH_DOK1_2_3"/>
    <property type="match status" value="1"/>
</dbReference>
<dbReference type="InterPro" id="IPR050996">
    <property type="entry name" value="Docking_Protein_DOK"/>
</dbReference>
<feature type="domain" description="IRS-type PTB" evidence="5">
    <location>
        <begin position="161"/>
        <end position="265"/>
    </location>
</feature>
<evidence type="ECO:0000256" key="1">
    <source>
        <dbReference type="ARBA" id="ARBA00010955"/>
    </source>
</evidence>
<dbReference type="PANTHER" id="PTHR21258">
    <property type="entry name" value="DOCKING PROTEIN RELATED"/>
    <property type="match status" value="1"/>
</dbReference>
<evidence type="ECO:0008006" key="8">
    <source>
        <dbReference type="Google" id="ProtNLM"/>
    </source>
</evidence>
<comment type="similarity">
    <text evidence="1">Belongs to the DOK family. Type A subfamily.</text>
</comment>
<evidence type="ECO:0000313" key="7">
    <source>
        <dbReference type="Proteomes" id="UP001557470"/>
    </source>
</evidence>
<dbReference type="SMART" id="SM01244">
    <property type="entry name" value="IRS"/>
    <property type="match status" value="1"/>
</dbReference>
<reference evidence="6 7" key="1">
    <citation type="submission" date="2024-06" db="EMBL/GenBank/DDBJ databases">
        <authorList>
            <person name="Pan Q."/>
            <person name="Wen M."/>
            <person name="Jouanno E."/>
            <person name="Zahm M."/>
            <person name="Klopp C."/>
            <person name="Cabau C."/>
            <person name="Louis A."/>
            <person name="Berthelot C."/>
            <person name="Parey E."/>
            <person name="Roest Crollius H."/>
            <person name="Montfort J."/>
            <person name="Robinson-Rechavi M."/>
            <person name="Bouchez O."/>
            <person name="Lampietro C."/>
            <person name="Lopez Roques C."/>
            <person name="Donnadieu C."/>
            <person name="Postlethwait J."/>
            <person name="Bobe J."/>
            <person name="Verreycken H."/>
            <person name="Guiguen Y."/>
        </authorList>
    </citation>
    <scope>NUCLEOTIDE SEQUENCE [LARGE SCALE GENOMIC DNA]</scope>
    <source>
        <strain evidence="6">Up_M1</strain>
        <tissue evidence="6">Testis</tissue>
    </source>
</reference>
<dbReference type="Pfam" id="PF02174">
    <property type="entry name" value="IRS"/>
    <property type="match status" value="1"/>
</dbReference>
<dbReference type="InterPro" id="IPR001849">
    <property type="entry name" value="PH_domain"/>
</dbReference>
<feature type="domain" description="PH" evidence="4">
    <location>
        <begin position="4"/>
        <end position="122"/>
    </location>
</feature>
<feature type="compositionally biased region" description="Basic and acidic residues" evidence="3">
    <location>
        <begin position="544"/>
        <end position="553"/>
    </location>
</feature>
<dbReference type="CDD" id="cd01203">
    <property type="entry name" value="PTB_DOK1_DOK2_DOK3"/>
    <property type="match status" value="1"/>
</dbReference>
<evidence type="ECO:0000256" key="3">
    <source>
        <dbReference type="SAM" id="MobiDB-lite"/>
    </source>
</evidence>
<feature type="region of interest" description="Disordered" evidence="3">
    <location>
        <begin position="523"/>
        <end position="553"/>
    </location>
</feature>
<evidence type="ECO:0000313" key="6">
    <source>
        <dbReference type="EMBL" id="KAL0978953.1"/>
    </source>
</evidence>
<evidence type="ECO:0000256" key="2">
    <source>
        <dbReference type="ARBA" id="ARBA00022553"/>
    </source>
</evidence>
<evidence type="ECO:0000259" key="5">
    <source>
        <dbReference type="PROSITE" id="PS51064"/>
    </source>
</evidence>
<gene>
    <name evidence="6" type="ORF">UPYG_G00178400</name>
</gene>
<sequence>MEEDIRKKGMLYLQQQRFGKKWKRVWSILYRESSCSISRLEFFECKDGPNTLEKSDKTLRKQQESKKVIKLSDCIRVSEVDMEGSPKDCGQFLIETTEKLFVFAVELAEIDDWTQKLCEIAFPMKWGEKGGKRQSSLLRSKTDDAAEGMEDNSLYSGRACVIKDFKVVVRRTEAAERCRLRGACVLQTGFDSLLLIEPKSGEVLFTWPYRFLRRFGRDKVTFSFEAGRRCDSGEGSFEFDTKQGNMLFLAVESAINLQRNAGTVRQVSTATETDPGPRSPPAGETGVYSTVNEAVQKDSSLPLPPPQARLEAPTEKLLMGVKSLTLETRVVPRKNQVKTISSCPLLNSDSQTYSEITMPLEKRELVDKPGVGVGAGAGANNTSKDSDYAMPFDSINKNLLVEMMQNFPPGLESQGCKRAGCQAADDIPDPLYDSIDETAIRLGQARSEGAKVRMYSKADHIYDEPEGCATAAVSEPECPTSLYDDPEEVRGHAWKIMGTVADPNGHEYPYNPQIDDYAVPKPPKRAFPPNTTMIEEDSPYDNVMVKKTDRENR</sequence>
<dbReference type="EMBL" id="JAGEUA010000005">
    <property type="protein sequence ID" value="KAL0978953.1"/>
    <property type="molecule type" value="Genomic_DNA"/>
</dbReference>
<dbReference type="AlphaFoldDB" id="A0ABD0WUY6"/>
<evidence type="ECO:0000259" key="4">
    <source>
        <dbReference type="PROSITE" id="PS50003"/>
    </source>
</evidence>
<comment type="caution">
    <text evidence="6">The sequence shown here is derived from an EMBL/GenBank/DDBJ whole genome shotgun (WGS) entry which is preliminary data.</text>
</comment>
<name>A0ABD0WUY6_UMBPY</name>
<dbReference type="InterPro" id="IPR002404">
    <property type="entry name" value="IRS_PTB"/>
</dbReference>
<keyword evidence="7" id="KW-1185">Reference proteome</keyword>
<dbReference type="SMART" id="SM00233">
    <property type="entry name" value="PH"/>
    <property type="match status" value="1"/>
</dbReference>
<protein>
    <recommendedName>
        <fullName evidence="8">Docking protein 2</fullName>
    </recommendedName>
</protein>
<keyword evidence="2" id="KW-0597">Phosphoprotein</keyword>
<dbReference type="PANTHER" id="PTHR21258:SF14">
    <property type="entry name" value="DOCKING PROTEIN 2"/>
    <property type="match status" value="1"/>
</dbReference>
<dbReference type="PROSITE" id="PS51064">
    <property type="entry name" value="IRS_PTB"/>
    <property type="match status" value="1"/>
</dbReference>
<proteinExistence type="inferred from homology"/>
<organism evidence="6 7">
    <name type="scientific">Umbra pygmaea</name>
    <name type="common">Eastern mudminnow</name>
    <dbReference type="NCBI Taxonomy" id="75934"/>
    <lineage>
        <taxon>Eukaryota</taxon>
        <taxon>Metazoa</taxon>
        <taxon>Chordata</taxon>
        <taxon>Craniata</taxon>
        <taxon>Vertebrata</taxon>
        <taxon>Euteleostomi</taxon>
        <taxon>Actinopterygii</taxon>
        <taxon>Neopterygii</taxon>
        <taxon>Teleostei</taxon>
        <taxon>Protacanthopterygii</taxon>
        <taxon>Esociformes</taxon>
        <taxon>Umbridae</taxon>
        <taxon>Umbra</taxon>
    </lineage>
</organism>
<accession>A0ABD0WUY6</accession>
<feature type="region of interest" description="Disordered" evidence="3">
    <location>
        <begin position="265"/>
        <end position="286"/>
    </location>
</feature>